<evidence type="ECO:0000313" key="7">
    <source>
        <dbReference type="RefSeq" id="XP_023382828.1"/>
    </source>
</evidence>
<feature type="domain" description="DUF3496" evidence="4">
    <location>
        <begin position="1210"/>
        <end position="1301"/>
    </location>
</feature>
<dbReference type="PANTHER" id="PTHR24147:SF60">
    <property type="entry name" value="ANKYRIN REPEAT DOMAIN-CONTAINING PROTEIN 26-RELATED"/>
    <property type="match status" value="1"/>
</dbReference>
<evidence type="ECO:0000256" key="3">
    <source>
        <dbReference type="SAM" id="MobiDB-lite"/>
    </source>
</evidence>
<dbReference type="Proteomes" id="UP000515202">
    <property type="component" value="Unplaced"/>
</dbReference>
<evidence type="ECO:0000259" key="5">
    <source>
        <dbReference type="Pfam" id="PF14915"/>
    </source>
</evidence>
<feature type="region of interest" description="Disordered" evidence="3">
    <location>
        <begin position="509"/>
        <end position="538"/>
    </location>
</feature>
<feature type="coiled-coil region" evidence="2">
    <location>
        <begin position="1124"/>
        <end position="1151"/>
    </location>
</feature>
<evidence type="ECO:0000259" key="4">
    <source>
        <dbReference type="Pfam" id="PF12001"/>
    </source>
</evidence>
<feature type="compositionally biased region" description="Low complexity" evidence="3">
    <location>
        <begin position="128"/>
        <end position="141"/>
    </location>
</feature>
<feature type="region of interest" description="Disordered" evidence="3">
    <location>
        <begin position="363"/>
        <end position="460"/>
    </location>
</feature>
<reference evidence="7" key="1">
    <citation type="submission" date="2025-08" db="UniProtKB">
        <authorList>
            <consortium name="RefSeq"/>
        </authorList>
    </citation>
    <scope>IDENTIFICATION</scope>
    <source>
        <tissue evidence="7">Kidney</tissue>
    </source>
</reference>
<proteinExistence type="predicted"/>
<dbReference type="OrthoDB" id="366390at2759"/>
<dbReference type="RefSeq" id="XP_023382828.1">
    <property type="nucleotide sequence ID" value="XM_023527060.1"/>
</dbReference>
<feature type="coiled-coil region" evidence="2">
    <location>
        <begin position="592"/>
        <end position="654"/>
    </location>
</feature>
<dbReference type="Pfam" id="PF14915">
    <property type="entry name" value="CCDC144C"/>
    <property type="match status" value="1"/>
</dbReference>
<feature type="region of interest" description="Disordered" evidence="3">
    <location>
        <begin position="117"/>
        <end position="153"/>
    </location>
</feature>
<feature type="non-terminal residue" evidence="7">
    <location>
        <position position="1"/>
    </location>
</feature>
<sequence length="1302" mass="149662">CRVSRITRYSLWQECSELQWEEAIKPAIRSKENGMDINECAPREQTNKNRMNYVDATHKNNPSGHLDSSTSLPINYVDDLPGAVDQRGKNRQNEQVAGTLEKFPHLKPTIEVKGSVPKKAVEMKGTQSSRSDSSHLDSASLPLNHETHQGSGDLKVDNELPFVSQSMTTKQSASPDIGLMTLTDKCKTSIRAVFLRGYQSLHDVCESQLPENRESEEGSLEKYALLKPTIKGKDPVSKEAVGMKNIPTSRSDSFENSPHSKSTIKVKDPVPRKAVEMKATQTSRSDSSDLDSARSSLKHRTCEKSRDLKIDDKYPLVSHSITPNQSAVIDIGHTTIEDKKKMNIGAVFLIEDHELHDLRESQLPENGENKEDPLAKYPHLKPTIDLKDPVHKKAGDSKATQSSKSDSLGKYPHSKPAIKVKDPVPKKVVGTKATQTSRSDSLDLDSASLPLSHETSQRSGDLKVDDKCLFVSHSMTPKQSASTGFGHMNFLDKDKTNIGVVFPGGDHKFHDLRESPLPENRESKEDSLGKYPHLKPTVKVKDPVPRKAVEMKATQTSRSESISLLKTQDVLTSYERLIGLRKNPCDPHIEKIKKLENMVIGLQKKLSEVKEIKSQLEQQKVERDGELCNLRFALEKEKEKRRDTEMLYKREQLRTKEEQYRKEVEPKQLEITLGTLDMESKTVRKNSNQINSSLVVEEQNTTQGQLSPEENARMQSQDGVLTNRPCKQKETGIALKKMNSEASESHGKGKGLWHENIIMRDEIAMLRLEIDMLKIQKHEVEKKYLEEIINVQNKNDHLQKTIKLHGEQLNVLRAENTMLKSKLKNETQNKERLETEVESYCSRLATALHDHEQGQMSKRDLELAFQRTKYEWFCLRDRMDFDMSTLKDQNEILSQQLFKVGSKFNSLEIELDQTRDALREKSLVLERVQMELSQTQCQKKEIEHKYLHEQGKAIKHTEKLESSEERLSQLQNENVLLQQQVDDAHCKADDQEKAVINMQEQLQDTIKTLQAKHEKQGHMLDERNREIINEFIHLNKRGYRLGNNKLKREVSIQKVRYFSNFLKENSENQLLIKAIMYGHNGRQFYGRCIERFTADSMAKLETVSSKVLPQEEENRYLRHQLSGMEGIQKKYESLENENKKLKQKLVNFKSHVKMNMVQYSEIEQYKRVIDETARQEVVKKLKEVNQFLQAQAISQEYLEQLRMTNDASVRSQMELRIKDLVSELSKRKTSQEDSNNIELEKYRQLYQEELKVRMSLENQLHVKNKKLAEISSQLLLKKQQSSPLLCTDSTRPVLEPEKIQKF</sequence>
<evidence type="ECO:0000256" key="2">
    <source>
        <dbReference type="SAM" id="Coils"/>
    </source>
</evidence>
<dbReference type="InterPro" id="IPR039497">
    <property type="entry name" value="CC144C-like_CC_dom"/>
</dbReference>
<feature type="compositionally biased region" description="Basic and acidic residues" evidence="3">
    <location>
        <begin position="363"/>
        <end position="374"/>
    </location>
</feature>
<feature type="region of interest" description="Disordered" evidence="3">
    <location>
        <begin position="235"/>
        <end position="304"/>
    </location>
</feature>
<keyword evidence="6" id="KW-1185">Reference proteome</keyword>
<evidence type="ECO:0000313" key="6">
    <source>
        <dbReference type="Proteomes" id="UP000515202"/>
    </source>
</evidence>
<dbReference type="InterPro" id="IPR050657">
    <property type="entry name" value="Ankyrin_repeat_domain"/>
</dbReference>
<organism evidence="6 7">
    <name type="scientific">Pteropus vampyrus</name>
    <name type="common">Large flying fox</name>
    <dbReference type="NCBI Taxonomy" id="132908"/>
    <lineage>
        <taxon>Eukaryota</taxon>
        <taxon>Metazoa</taxon>
        <taxon>Chordata</taxon>
        <taxon>Craniata</taxon>
        <taxon>Vertebrata</taxon>
        <taxon>Euteleostomi</taxon>
        <taxon>Mammalia</taxon>
        <taxon>Eutheria</taxon>
        <taxon>Laurasiatheria</taxon>
        <taxon>Chiroptera</taxon>
        <taxon>Yinpterochiroptera</taxon>
        <taxon>Pteropodoidea</taxon>
        <taxon>Pteropodidae</taxon>
        <taxon>Pteropodinae</taxon>
        <taxon>Pteropus</taxon>
    </lineage>
</organism>
<feature type="compositionally biased region" description="Basic and acidic residues" evidence="3">
    <location>
        <begin position="509"/>
        <end position="528"/>
    </location>
</feature>
<gene>
    <name evidence="7" type="primary">LOC105311360</name>
</gene>
<keyword evidence="1 2" id="KW-0175">Coiled coil</keyword>
<feature type="coiled-coil region" evidence="2">
    <location>
        <begin position="925"/>
        <end position="987"/>
    </location>
</feature>
<evidence type="ECO:0000256" key="1">
    <source>
        <dbReference type="ARBA" id="ARBA00023054"/>
    </source>
</evidence>
<feature type="compositionally biased region" description="Basic and acidic residues" evidence="3">
    <location>
        <begin position="382"/>
        <end position="396"/>
    </location>
</feature>
<dbReference type="InterPro" id="IPR021885">
    <property type="entry name" value="DUF3496"/>
</dbReference>
<dbReference type="GeneID" id="105311360"/>
<protein>
    <submittedName>
        <fullName evidence="7">Ankyrin repeat domain-containing protein 26-like</fullName>
    </submittedName>
</protein>
<dbReference type="KEGG" id="pvp:105311360"/>
<feature type="compositionally biased region" description="Basic and acidic residues" evidence="3">
    <location>
        <begin position="265"/>
        <end position="276"/>
    </location>
</feature>
<feature type="compositionally biased region" description="Polar residues" evidence="3">
    <location>
        <begin position="246"/>
        <end position="263"/>
    </location>
</feature>
<dbReference type="PANTHER" id="PTHR24147">
    <property type="entry name" value="ANKYRIN REPEAT DOMAIN 36-RELATED"/>
    <property type="match status" value="1"/>
</dbReference>
<feature type="coiled-coil region" evidence="2">
    <location>
        <begin position="763"/>
        <end position="843"/>
    </location>
</feature>
<feature type="domain" description="CCDC144C-like coiled-coil" evidence="5">
    <location>
        <begin position="632"/>
        <end position="1056"/>
    </location>
</feature>
<accession>A0A6P6C642</accession>
<name>A0A6P6C642_PTEVA</name>
<dbReference type="Pfam" id="PF12001">
    <property type="entry name" value="DUF3496"/>
    <property type="match status" value="1"/>
</dbReference>